<feature type="compositionally biased region" description="Basic and acidic residues" evidence="1">
    <location>
        <begin position="90"/>
        <end position="99"/>
    </location>
</feature>
<keyword evidence="2" id="KW-0812">Transmembrane</keyword>
<feature type="region of interest" description="Disordered" evidence="1">
    <location>
        <begin position="1"/>
        <end position="42"/>
    </location>
</feature>
<dbReference type="EMBL" id="WVTA01000002">
    <property type="protein sequence ID" value="KAK3215445.1"/>
    <property type="molecule type" value="Genomic_DNA"/>
</dbReference>
<sequence>MTTTASPNVTGVQGGTDDGGASQGGSDGPQYESTSGGLSSGAKTGVGVGATVFLLLVGLDSFSLWHRAQKKREASLPKTEQSIEGGWTKPELDAQSDQR</sequence>
<feature type="compositionally biased region" description="Gly residues" evidence="1">
    <location>
        <begin position="12"/>
        <end position="27"/>
    </location>
</feature>
<keyword evidence="2" id="KW-1133">Transmembrane helix</keyword>
<gene>
    <name evidence="3" type="ORF">GRF29_8g22266</name>
</gene>
<dbReference type="AlphaFoldDB" id="A0AAN6M572"/>
<feature type="transmembrane region" description="Helical" evidence="2">
    <location>
        <begin position="45"/>
        <end position="65"/>
    </location>
</feature>
<proteinExistence type="predicted"/>
<name>A0AAN6M572_9PLEO</name>
<protein>
    <submittedName>
        <fullName evidence="3">Uncharacterized protein</fullName>
    </submittedName>
</protein>
<evidence type="ECO:0000256" key="2">
    <source>
        <dbReference type="SAM" id="Phobius"/>
    </source>
</evidence>
<accession>A0AAN6M572</accession>
<reference evidence="3 4" key="1">
    <citation type="submission" date="2021-02" db="EMBL/GenBank/DDBJ databases">
        <title>Genome assembly of Pseudopithomyces chartarum.</title>
        <authorList>
            <person name="Jauregui R."/>
            <person name="Singh J."/>
            <person name="Voisey C."/>
        </authorList>
    </citation>
    <scope>NUCLEOTIDE SEQUENCE [LARGE SCALE GENOMIC DNA]</scope>
    <source>
        <strain evidence="3 4">AGR01</strain>
    </source>
</reference>
<dbReference type="Proteomes" id="UP001280581">
    <property type="component" value="Unassembled WGS sequence"/>
</dbReference>
<keyword evidence="4" id="KW-1185">Reference proteome</keyword>
<comment type="caution">
    <text evidence="3">The sequence shown here is derived from an EMBL/GenBank/DDBJ whole genome shotgun (WGS) entry which is preliminary data.</text>
</comment>
<evidence type="ECO:0000313" key="3">
    <source>
        <dbReference type="EMBL" id="KAK3215445.1"/>
    </source>
</evidence>
<keyword evidence="2" id="KW-0472">Membrane</keyword>
<evidence type="ECO:0000313" key="4">
    <source>
        <dbReference type="Proteomes" id="UP001280581"/>
    </source>
</evidence>
<evidence type="ECO:0000256" key="1">
    <source>
        <dbReference type="SAM" id="MobiDB-lite"/>
    </source>
</evidence>
<organism evidence="3 4">
    <name type="scientific">Pseudopithomyces chartarum</name>
    <dbReference type="NCBI Taxonomy" id="1892770"/>
    <lineage>
        <taxon>Eukaryota</taxon>
        <taxon>Fungi</taxon>
        <taxon>Dikarya</taxon>
        <taxon>Ascomycota</taxon>
        <taxon>Pezizomycotina</taxon>
        <taxon>Dothideomycetes</taxon>
        <taxon>Pleosporomycetidae</taxon>
        <taxon>Pleosporales</taxon>
        <taxon>Massarineae</taxon>
        <taxon>Didymosphaeriaceae</taxon>
        <taxon>Pseudopithomyces</taxon>
    </lineage>
</organism>
<feature type="region of interest" description="Disordered" evidence="1">
    <location>
        <begin position="69"/>
        <end position="99"/>
    </location>
</feature>